<evidence type="ECO:0000256" key="7">
    <source>
        <dbReference type="ARBA" id="ARBA00043224"/>
    </source>
</evidence>
<dbReference type="GO" id="GO:0046872">
    <property type="term" value="F:metal ion binding"/>
    <property type="evidence" value="ECO:0007669"/>
    <property type="project" value="UniProtKB-KW"/>
</dbReference>
<dbReference type="STRING" id="1724.GCA_001044175_01762"/>
<dbReference type="SUPFAM" id="SSF52499">
    <property type="entry name" value="Isochorismatase-like hydrolases"/>
    <property type="match status" value="1"/>
</dbReference>
<dbReference type="Pfam" id="PF00857">
    <property type="entry name" value="Isochorismatase"/>
    <property type="match status" value="1"/>
</dbReference>
<dbReference type="InterPro" id="IPR000868">
    <property type="entry name" value="Isochorismatase-like_dom"/>
</dbReference>
<dbReference type="OrthoDB" id="9791276at2"/>
<dbReference type="Gene3D" id="3.40.50.850">
    <property type="entry name" value="Isochorismatase-like"/>
    <property type="match status" value="1"/>
</dbReference>
<dbReference type="EMBL" id="PDJF01000001">
    <property type="protein sequence ID" value="PFG28126.1"/>
    <property type="molecule type" value="Genomic_DNA"/>
</dbReference>
<dbReference type="RefSeq" id="WP_048380146.1">
    <property type="nucleotide sequence ID" value="NZ_LDYE01000006.1"/>
</dbReference>
<reference evidence="9 10" key="1">
    <citation type="submission" date="2017-10" db="EMBL/GenBank/DDBJ databases">
        <title>Sequencing the genomes of 1000 actinobacteria strains.</title>
        <authorList>
            <person name="Klenk H.-P."/>
        </authorList>
    </citation>
    <scope>NUCLEOTIDE SEQUENCE [LARGE SCALE GENOMIC DNA]</scope>
    <source>
        <strain evidence="9 10">DSM 20688</strain>
    </source>
</reference>
<organism evidence="9 10">
    <name type="scientific">Corynebacterium renale</name>
    <dbReference type="NCBI Taxonomy" id="1724"/>
    <lineage>
        <taxon>Bacteria</taxon>
        <taxon>Bacillati</taxon>
        <taxon>Actinomycetota</taxon>
        <taxon>Actinomycetes</taxon>
        <taxon>Mycobacteriales</taxon>
        <taxon>Corynebacteriaceae</taxon>
        <taxon>Corynebacterium</taxon>
    </lineage>
</organism>
<evidence type="ECO:0000313" key="9">
    <source>
        <dbReference type="EMBL" id="PFG28126.1"/>
    </source>
</evidence>
<dbReference type="EC" id="3.5.1.19" evidence="6"/>
<evidence type="ECO:0000256" key="5">
    <source>
        <dbReference type="ARBA" id="ARBA00037900"/>
    </source>
</evidence>
<keyword evidence="10" id="KW-1185">Reference proteome</keyword>
<comment type="similarity">
    <text evidence="1">Belongs to the isochorismatase family.</text>
</comment>
<keyword evidence="4" id="KW-0378">Hydrolase</keyword>
<proteinExistence type="inferred from homology"/>
<comment type="caution">
    <text evidence="9">The sequence shown here is derived from an EMBL/GenBank/DDBJ whole genome shotgun (WGS) entry which is preliminary data.</text>
</comment>
<comment type="pathway">
    <text evidence="5">Cofactor biosynthesis; nicotinate biosynthesis; nicotinate from nicotinamide: step 1/1.</text>
</comment>
<feature type="domain" description="Isochorismatase-like" evidence="8">
    <location>
        <begin position="3"/>
        <end position="179"/>
    </location>
</feature>
<dbReference type="Proteomes" id="UP000221653">
    <property type="component" value="Unassembled WGS sequence"/>
</dbReference>
<keyword evidence="3" id="KW-0479">Metal-binding</keyword>
<sequence>MKTLIVVDVQNDFCPGGSLATDAGDNVAEGIAAIMDSYDIVLATQDWHIDPGDHFSPTPNFVTSWPVHCVAESHGADFHPAIPTALIDATFRKGQYNSAYSGFEGSTEDGHTLAEYLRDNNITEVDVAGIATDHCVRATVKDALKEGFNVRVLAHLCSPVDGNKALEVLAELEELGAEIAVKH</sequence>
<evidence type="ECO:0000259" key="8">
    <source>
        <dbReference type="Pfam" id="PF00857"/>
    </source>
</evidence>
<dbReference type="GO" id="GO:0008936">
    <property type="term" value="F:nicotinamidase activity"/>
    <property type="evidence" value="ECO:0007669"/>
    <property type="project" value="UniProtKB-EC"/>
</dbReference>
<evidence type="ECO:0000256" key="2">
    <source>
        <dbReference type="ARBA" id="ARBA00022642"/>
    </source>
</evidence>
<evidence type="ECO:0000256" key="4">
    <source>
        <dbReference type="ARBA" id="ARBA00022801"/>
    </source>
</evidence>
<dbReference type="InterPro" id="IPR036380">
    <property type="entry name" value="Isochorismatase-like_sf"/>
</dbReference>
<keyword evidence="2" id="KW-0662">Pyridine nucleotide biosynthesis</keyword>
<dbReference type="PANTHER" id="PTHR11080">
    <property type="entry name" value="PYRAZINAMIDASE/NICOTINAMIDASE"/>
    <property type="match status" value="1"/>
</dbReference>
<evidence type="ECO:0000313" key="10">
    <source>
        <dbReference type="Proteomes" id="UP000221653"/>
    </source>
</evidence>
<evidence type="ECO:0000256" key="3">
    <source>
        <dbReference type="ARBA" id="ARBA00022723"/>
    </source>
</evidence>
<dbReference type="InterPro" id="IPR052347">
    <property type="entry name" value="Isochorismatase_Nicotinamidase"/>
</dbReference>
<evidence type="ECO:0000256" key="1">
    <source>
        <dbReference type="ARBA" id="ARBA00006336"/>
    </source>
</evidence>
<gene>
    <name evidence="9" type="ORF">ATK06_1219</name>
</gene>
<name>A0A2A9DP44_9CORY</name>
<protein>
    <recommendedName>
        <fullName evidence="6">nicotinamidase</fullName>
        <ecNumber evidence="6">3.5.1.19</ecNumber>
    </recommendedName>
    <alternativeName>
        <fullName evidence="7">Nicotinamide deamidase</fullName>
    </alternativeName>
</protein>
<dbReference type="AlphaFoldDB" id="A0A2A9DP44"/>
<dbReference type="GO" id="GO:0019363">
    <property type="term" value="P:pyridine nucleotide biosynthetic process"/>
    <property type="evidence" value="ECO:0007669"/>
    <property type="project" value="UniProtKB-KW"/>
</dbReference>
<dbReference type="PANTHER" id="PTHR11080:SF2">
    <property type="entry name" value="LD05707P"/>
    <property type="match status" value="1"/>
</dbReference>
<evidence type="ECO:0000256" key="6">
    <source>
        <dbReference type="ARBA" id="ARBA00039017"/>
    </source>
</evidence>
<accession>A0A2A9DP44</accession>